<feature type="transmembrane region" description="Helical" evidence="1">
    <location>
        <begin position="49"/>
        <end position="69"/>
    </location>
</feature>
<dbReference type="Pfam" id="PF07077">
    <property type="entry name" value="DUF1345"/>
    <property type="match status" value="1"/>
</dbReference>
<sequence length="229" mass="24569">MASLPEPTRYHRMVGWHAPAIRRAAVVIVIWAVVSAVLGIFVIDWELAVIAGWDVAAVAFLGSVWPIFMKADGDKTEKLASREDETHGSATALLSGASVAALLGVGFALGKAAHEHGSFRGVLIGIAVLTVTSAWVTMNTVYTLRYAKLDYQSHGVRIDFGQPLSEHKPTYRDFAYLAFTIGMTYQVSDTTLRSSPVRRTALAHALLSYVFGVAIVAGAINLLAGLVNS</sequence>
<comment type="caution">
    <text evidence="2">The sequence shown here is derived from an EMBL/GenBank/DDBJ whole genome shotgun (WGS) entry which is preliminary data.</text>
</comment>
<gene>
    <name evidence="2" type="ORF">Air01nite_51000</name>
</gene>
<name>A0ABQ4C9N3_9ACTN</name>
<evidence type="ECO:0000313" key="3">
    <source>
        <dbReference type="Proteomes" id="UP000624325"/>
    </source>
</evidence>
<feature type="transmembrane region" description="Helical" evidence="1">
    <location>
        <begin position="90"/>
        <end position="110"/>
    </location>
</feature>
<organism evidence="2 3">
    <name type="scientific">Asanoa iriomotensis</name>
    <dbReference type="NCBI Taxonomy" id="234613"/>
    <lineage>
        <taxon>Bacteria</taxon>
        <taxon>Bacillati</taxon>
        <taxon>Actinomycetota</taxon>
        <taxon>Actinomycetes</taxon>
        <taxon>Micromonosporales</taxon>
        <taxon>Micromonosporaceae</taxon>
        <taxon>Asanoa</taxon>
    </lineage>
</organism>
<feature type="transmembrane region" description="Helical" evidence="1">
    <location>
        <begin position="201"/>
        <end position="224"/>
    </location>
</feature>
<dbReference type="EMBL" id="BONC01000040">
    <property type="protein sequence ID" value="GIF59005.1"/>
    <property type="molecule type" value="Genomic_DNA"/>
</dbReference>
<feature type="transmembrane region" description="Helical" evidence="1">
    <location>
        <begin position="21"/>
        <end position="43"/>
    </location>
</feature>
<evidence type="ECO:0000256" key="1">
    <source>
        <dbReference type="SAM" id="Phobius"/>
    </source>
</evidence>
<dbReference type="Proteomes" id="UP000624325">
    <property type="component" value="Unassembled WGS sequence"/>
</dbReference>
<keyword evidence="3" id="KW-1185">Reference proteome</keyword>
<accession>A0ABQ4C9N3</accession>
<feature type="transmembrane region" description="Helical" evidence="1">
    <location>
        <begin position="122"/>
        <end position="144"/>
    </location>
</feature>
<keyword evidence="1" id="KW-1133">Transmembrane helix</keyword>
<dbReference type="InterPro" id="IPR009781">
    <property type="entry name" value="DUF1345"/>
</dbReference>
<reference evidence="2 3" key="1">
    <citation type="submission" date="2021-01" db="EMBL/GenBank/DDBJ databases">
        <title>Whole genome shotgun sequence of Asanoa iriomotensis NBRC 100142.</title>
        <authorList>
            <person name="Komaki H."/>
            <person name="Tamura T."/>
        </authorList>
    </citation>
    <scope>NUCLEOTIDE SEQUENCE [LARGE SCALE GENOMIC DNA]</scope>
    <source>
        <strain evidence="2 3">NBRC 100142</strain>
    </source>
</reference>
<evidence type="ECO:0000313" key="2">
    <source>
        <dbReference type="EMBL" id="GIF59005.1"/>
    </source>
</evidence>
<keyword evidence="1" id="KW-0472">Membrane</keyword>
<keyword evidence="1" id="KW-0812">Transmembrane</keyword>
<dbReference type="RefSeq" id="WP_203705831.1">
    <property type="nucleotide sequence ID" value="NZ_BAAALU010000042.1"/>
</dbReference>
<evidence type="ECO:0008006" key="4">
    <source>
        <dbReference type="Google" id="ProtNLM"/>
    </source>
</evidence>
<proteinExistence type="predicted"/>
<protein>
    <recommendedName>
        <fullName evidence="4">DUF1345 domain-containing protein</fullName>
    </recommendedName>
</protein>